<evidence type="ECO:0000256" key="6">
    <source>
        <dbReference type="ARBA" id="ARBA00013958"/>
    </source>
</evidence>
<dbReference type="CDD" id="cd23084">
    <property type="entry name" value="cpPDZ2_DegP-like"/>
    <property type="match status" value="1"/>
</dbReference>
<accession>A0A6B9G0Q2</accession>
<evidence type="ECO:0000256" key="4">
    <source>
        <dbReference type="ARBA" id="ARBA00010541"/>
    </source>
</evidence>
<dbReference type="Gene3D" id="2.40.10.120">
    <property type="match status" value="1"/>
</dbReference>
<dbReference type="PRINTS" id="PR00834">
    <property type="entry name" value="PROTEASES2C"/>
</dbReference>
<comment type="similarity">
    <text evidence="4">Belongs to the peptidase S1C family.</text>
</comment>
<comment type="subcellular location">
    <subcellularLocation>
        <location evidence="3">Periplasm</location>
    </subcellularLocation>
</comment>
<dbReference type="FunFam" id="2.30.42.10:FF:000037">
    <property type="entry name" value="Periplasmic serine endoprotease DegP-like"/>
    <property type="match status" value="1"/>
</dbReference>
<evidence type="ECO:0000256" key="18">
    <source>
        <dbReference type="SAM" id="MobiDB-lite"/>
    </source>
</evidence>
<evidence type="ECO:0000313" key="22">
    <source>
        <dbReference type="Proteomes" id="UP000502005"/>
    </source>
</evidence>
<dbReference type="SUPFAM" id="SSF50494">
    <property type="entry name" value="Trypsin-like serine proteases"/>
    <property type="match status" value="1"/>
</dbReference>
<dbReference type="InterPro" id="IPR011782">
    <property type="entry name" value="Pept_S1C_Do"/>
</dbReference>
<dbReference type="GO" id="GO:0004252">
    <property type="term" value="F:serine-type endopeptidase activity"/>
    <property type="evidence" value="ECO:0007669"/>
    <property type="project" value="InterPro"/>
</dbReference>
<gene>
    <name evidence="21" type="ORF">CUN67_03695</name>
</gene>
<evidence type="ECO:0000256" key="19">
    <source>
        <dbReference type="SAM" id="SignalP"/>
    </source>
</evidence>
<dbReference type="Pfam" id="PF00595">
    <property type="entry name" value="PDZ"/>
    <property type="match status" value="2"/>
</dbReference>
<feature type="binding site" evidence="17">
    <location>
        <begin position="295"/>
        <end position="299"/>
    </location>
    <ligand>
        <name>substrate</name>
    </ligand>
</feature>
<dbReference type="NCBIfam" id="TIGR02037">
    <property type="entry name" value="degP_htrA_DO"/>
    <property type="match status" value="1"/>
</dbReference>
<evidence type="ECO:0000313" key="21">
    <source>
        <dbReference type="EMBL" id="QGY28090.1"/>
    </source>
</evidence>
<evidence type="ECO:0000256" key="1">
    <source>
        <dbReference type="ARBA" id="ARBA00001772"/>
    </source>
</evidence>
<keyword evidence="14" id="KW-1015">Disulfide bond</keyword>
<sequence length="480" mass="49850">MKKSTLTLSALALSLGMAFSPVSVFAAETASSSSQQLPSLAPMLEKVMPSVVSISVEGSTTVKTPRMPQQFQQFFGDNSPFCQDGSPFQSSPMCQGGGGGDNSGGGSDTQQEKFRALGSGVVINADKGYVVTNNHVVENATKIQVQLSDGRRYDAKVIGKDPQSDIALIQLKDAKNLTAIKIADSDNLRVGDYTVAIGNPYGLGETVTSGIVSALGRSGLNVENYENFIQTDAAINRGNSGGALVNLNGELIGINTAILAPDGGNIGIGFAIPSNMVKNLSAQMVEYGQVKRGELGIMGTELNSELAKAMKVDAQRGAFVSQVLPNSAAAKAGIKAGDVVVSMNGKPLTSFSALRAEVGSLPVGTKLQLGLLRDGKPVSVTVELQQSTQDKVQSATIYTGIEGADLSNVDSNGQKGVRVDSVKAGSAAARIGLKKGDVILGVNQQGVANLGELRKILDTKPSVLALNVQRGDSSLYLLMQ</sequence>
<dbReference type="SUPFAM" id="SSF50156">
    <property type="entry name" value="PDZ domain-like"/>
    <property type="match status" value="2"/>
</dbReference>
<keyword evidence="10" id="KW-0574">Periplasm</keyword>
<dbReference type="AlphaFoldDB" id="A0A6B9G0Q2"/>
<feature type="binding site" evidence="17">
    <location>
        <begin position="256"/>
        <end position="260"/>
    </location>
    <ligand>
        <name>substrate</name>
    </ligand>
</feature>
<keyword evidence="8 19" id="KW-0732">Signal</keyword>
<keyword evidence="13" id="KW-0346">Stress response</keyword>
<evidence type="ECO:0000256" key="17">
    <source>
        <dbReference type="PIRSR" id="PIRSR611782-2"/>
    </source>
</evidence>
<dbReference type="Gene3D" id="2.30.42.10">
    <property type="match status" value="2"/>
</dbReference>
<dbReference type="InterPro" id="IPR036034">
    <property type="entry name" value="PDZ_sf"/>
</dbReference>
<protein>
    <recommendedName>
        <fullName evidence="6">Probable periplasmic serine endoprotease DegP-like</fullName>
        <ecNumber evidence="5">3.4.21.107</ecNumber>
    </recommendedName>
    <alternativeName>
        <fullName evidence="15">Protease Do</fullName>
    </alternativeName>
</protein>
<evidence type="ECO:0000256" key="7">
    <source>
        <dbReference type="ARBA" id="ARBA00022670"/>
    </source>
</evidence>
<dbReference type="PANTHER" id="PTHR22939">
    <property type="entry name" value="SERINE PROTEASE FAMILY S1C HTRA-RELATED"/>
    <property type="match status" value="1"/>
</dbReference>
<dbReference type="EMBL" id="CP024768">
    <property type="protein sequence ID" value="QGY28090.1"/>
    <property type="molecule type" value="Genomic_DNA"/>
</dbReference>
<comment type="catalytic activity">
    <reaction evidence="1">
        <text>Acts on substrates that are at least partially unfolded. The cleavage site P1 residue is normally between a pair of hydrophobic residues, such as Val-|-Val.</text>
        <dbReference type="EC" id="3.4.21.107"/>
    </reaction>
</comment>
<feature type="signal peptide" evidence="19">
    <location>
        <begin position="1"/>
        <end position="26"/>
    </location>
</feature>
<evidence type="ECO:0000256" key="8">
    <source>
        <dbReference type="ARBA" id="ARBA00022729"/>
    </source>
</evidence>
<feature type="chain" id="PRO_5038414370" description="Probable periplasmic serine endoprotease DegP-like" evidence="19">
    <location>
        <begin position="27"/>
        <end position="480"/>
    </location>
</feature>
<feature type="binding site" evidence="17">
    <location>
        <position position="57"/>
    </location>
    <ligand>
        <name>substrate</name>
    </ligand>
</feature>
<dbReference type="InterPro" id="IPR009003">
    <property type="entry name" value="Peptidase_S1_PA"/>
</dbReference>
<feature type="active site" description="Charge relay system" evidence="16">
    <location>
        <position position="165"/>
    </location>
</feature>
<dbReference type="InterPro" id="IPR001478">
    <property type="entry name" value="PDZ"/>
</dbReference>
<dbReference type="Pfam" id="PF13365">
    <property type="entry name" value="Trypsin_2"/>
    <property type="match status" value="1"/>
</dbReference>
<dbReference type="InterPro" id="IPR001940">
    <property type="entry name" value="Peptidase_S1C"/>
</dbReference>
<keyword evidence="11" id="KW-0378">Hydrolase</keyword>
<dbReference type="Proteomes" id="UP000502005">
    <property type="component" value="Chromosome"/>
</dbReference>
<dbReference type="FunFam" id="2.40.10.120:FF:000001">
    <property type="entry name" value="Periplasmic serine endoprotease DegP-like"/>
    <property type="match status" value="1"/>
</dbReference>
<evidence type="ECO:0000256" key="5">
    <source>
        <dbReference type="ARBA" id="ARBA00013035"/>
    </source>
</evidence>
<name>A0A6B9G0Q2_PANCY</name>
<feature type="binding site" evidence="17">
    <location>
        <position position="165"/>
    </location>
    <ligand>
        <name>substrate</name>
    </ligand>
</feature>
<evidence type="ECO:0000256" key="10">
    <source>
        <dbReference type="ARBA" id="ARBA00022764"/>
    </source>
</evidence>
<feature type="binding site" evidence="17">
    <location>
        <begin position="238"/>
        <end position="240"/>
    </location>
    <ligand>
        <name>substrate</name>
    </ligand>
</feature>
<dbReference type="FunFam" id="2.40.10.10:FF:000001">
    <property type="entry name" value="Periplasmic serine protease DegS"/>
    <property type="match status" value="1"/>
</dbReference>
<evidence type="ECO:0000256" key="15">
    <source>
        <dbReference type="ARBA" id="ARBA00032850"/>
    </source>
</evidence>
<evidence type="ECO:0000256" key="14">
    <source>
        <dbReference type="ARBA" id="ARBA00023157"/>
    </source>
</evidence>
<evidence type="ECO:0000256" key="3">
    <source>
        <dbReference type="ARBA" id="ARBA00004418"/>
    </source>
</evidence>
<evidence type="ECO:0000256" key="16">
    <source>
        <dbReference type="PIRSR" id="PIRSR611782-1"/>
    </source>
</evidence>
<feature type="binding site" evidence="17">
    <location>
        <position position="135"/>
    </location>
    <ligand>
        <name>substrate</name>
    </ligand>
</feature>
<reference evidence="21 22" key="1">
    <citation type="submission" date="2017-11" db="EMBL/GenBank/DDBJ databases">
        <title>Genome sequence of Pantoea cypripedii NE1.</title>
        <authorList>
            <person name="Nascimento F.X."/>
        </authorList>
    </citation>
    <scope>NUCLEOTIDE SEQUENCE [LARGE SCALE GENOMIC DNA]</scope>
    <source>
        <strain evidence="21 22">NE1</strain>
    </source>
</reference>
<dbReference type="GO" id="GO:0051603">
    <property type="term" value="P:proteolysis involved in protein catabolic process"/>
    <property type="evidence" value="ECO:0007669"/>
    <property type="project" value="UniProtKB-ARBA"/>
</dbReference>
<feature type="domain" description="PDZ" evidence="20">
    <location>
        <begin position="284"/>
        <end position="375"/>
    </location>
</feature>
<comment type="function">
    <text evidence="2">Might be efficient in the degradation of transiently denatured and unfolded proteins which accumulate in the periplasm following stress conditions.</text>
</comment>
<organism evidence="21 22">
    <name type="scientific">Pantoea cypripedii</name>
    <name type="common">Pectobacterium cypripedii</name>
    <name type="synonym">Erwinia cypripedii</name>
    <dbReference type="NCBI Taxonomy" id="55209"/>
    <lineage>
        <taxon>Bacteria</taxon>
        <taxon>Pseudomonadati</taxon>
        <taxon>Pseudomonadota</taxon>
        <taxon>Gammaproteobacteria</taxon>
        <taxon>Enterobacterales</taxon>
        <taxon>Erwiniaceae</taxon>
        <taxon>Pantoea</taxon>
    </lineage>
</organism>
<feature type="compositionally biased region" description="Gly residues" evidence="18">
    <location>
        <begin position="95"/>
        <end position="107"/>
    </location>
</feature>
<feature type="region of interest" description="Disordered" evidence="18">
    <location>
        <begin position="85"/>
        <end position="111"/>
    </location>
</feature>
<keyword evidence="7 21" id="KW-0645">Protease</keyword>
<feature type="domain" description="PDZ" evidence="20">
    <location>
        <begin position="381"/>
        <end position="472"/>
    </location>
</feature>
<keyword evidence="9" id="KW-0677">Repeat</keyword>
<evidence type="ECO:0000256" key="2">
    <source>
        <dbReference type="ARBA" id="ARBA00002610"/>
    </source>
</evidence>
<dbReference type="FunFam" id="2.30.42.10:FF:000050">
    <property type="entry name" value="Periplasmic serine endoprotease DegP-like"/>
    <property type="match status" value="1"/>
</dbReference>
<dbReference type="SMART" id="SM00228">
    <property type="entry name" value="PDZ"/>
    <property type="match status" value="2"/>
</dbReference>
<evidence type="ECO:0000256" key="11">
    <source>
        <dbReference type="ARBA" id="ARBA00022801"/>
    </source>
</evidence>
<dbReference type="EC" id="3.4.21.107" evidence="5"/>
<feature type="active site" description="Charge relay system" evidence="16">
    <location>
        <position position="240"/>
    </location>
</feature>
<feature type="active site" description="Charge relay system" evidence="16">
    <location>
        <position position="135"/>
    </location>
</feature>
<keyword evidence="12" id="KW-0720">Serine protease</keyword>
<dbReference type="RefSeq" id="WP_208714052.1">
    <property type="nucleotide sequence ID" value="NZ_CP024768.1"/>
</dbReference>
<dbReference type="CDD" id="cd10839">
    <property type="entry name" value="cpPDZ1_DegP-like"/>
    <property type="match status" value="1"/>
</dbReference>
<dbReference type="GO" id="GO:0042597">
    <property type="term" value="C:periplasmic space"/>
    <property type="evidence" value="ECO:0007669"/>
    <property type="project" value="UniProtKB-SubCell"/>
</dbReference>
<evidence type="ECO:0000256" key="9">
    <source>
        <dbReference type="ARBA" id="ARBA00022737"/>
    </source>
</evidence>
<evidence type="ECO:0000256" key="12">
    <source>
        <dbReference type="ARBA" id="ARBA00022825"/>
    </source>
</evidence>
<dbReference type="PANTHER" id="PTHR22939:SF129">
    <property type="entry name" value="SERINE PROTEASE HTRA2, MITOCHONDRIAL"/>
    <property type="match status" value="1"/>
</dbReference>
<evidence type="ECO:0000256" key="13">
    <source>
        <dbReference type="ARBA" id="ARBA00023016"/>
    </source>
</evidence>
<evidence type="ECO:0000259" key="20">
    <source>
        <dbReference type="PROSITE" id="PS50106"/>
    </source>
</evidence>
<proteinExistence type="inferred from homology"/>
<dbReference type="NCBIfam" id="NF008189">
    <property type="entry name" value="PRK10942.1"/>
    <property type="match status" value="1"/>
</dbReference>
<dbReference type="PROSITE" id="PS50106">
    <property type="entry name" value="PDZ"/>
    <property type="match status" value="2"/>
</dbReference>